<feature type="DNA-binding region" description="H-T-H motif" evidence="4">
    <location>
        <begin position="33"/>
        <end position="52"/>
    </location>
</feature>
<evidence type="ECO:0000256" key="3">
    <source>
        <dbReference type="ARBA" id="ARBA00023163"/>
    </source>
</evidence>
<comment type="caution">
    <text evidence="6">The sequence shown here is derived from an EMBL/GenBank/DDBJ whole genome shotgun (WGS) entry which is preliminary data.</text>
</comment>
<sequence length="213" mass="23630">MNSSAAADAQHTLTDRILDAAGEVFAAQGLHATLADVARTAGVGVATVYRRFANKDELILALFDVRFRHTHDQLRRVMEAEDPWQGFVAFFEGGVRQFARDRGFREFVISGNTEKFGWARGAGHSRMEEAVHEQQRLVQEGLDDMLRRCQEAGAIRDDVVPHDLFVLTMAAVSSIEVGEAKGEPEAYRRVIGIVLDGLRPSREAPTPLPPHRP</sequence>
<evidence type="ECO:0000313" key="6">
    <source>
        <dbReference type="EMBL" id="MBT0769611.1"/>
    </source>
</evidence>
<dbReference type="PROSITE" id="PS50977">
    <property type="entry name" value="HTH_TETR_2"/>
    <property type="match status" value="1"/>
</dbReference>
<evidence type="ECO:0000313" key="7">
    <source>
        <dbReference type="Proteomes" id="UP001197247"/>
    </source>
</evidence>
<dbReference type="EMBL" id="JAHBAY010000004">
    <property type="protein sequence ID" value="MBT0769611.1"/>
    <property type="molecule type" value="Genomic_DNA"/>
</dbReference>
<gene>
    <name evidence="6" type="ORF">KIH74_11805</name>
</gene>
<dbReference type="InterPro" id="IPR009057">
    <property type="entry name" value="Homeodomain-like_sf"/>
</dbReference>
<protein>
    <submittedName>
        <fullName evidence="6">TetR/AcrR family transcriptional regulator</fullName>
    </submittedName>
</protein>
<dbReference type="InterPro" id="IPR023772">
    <property type="entry name" value="DNA-bd_HTH_TetR-type_CS"/>
</dbReference>
<dbReference type="InterPro" id="IPR049445">
    <property type="entry name" value="TetR_SbtR-like_C"/>
</dbReference>
<proteinExistence type="predicted"/>
<dbReference type="InterPro" id="IPR050109">
    <property type="entry name" value="HTH-type_TetR-like_transc_reg"/>
</dbReference>
<keyword evidence="3" id="KW-0804">Transcription</keyword>
<dbReference type="PANTHER" id="PTHR30055:SF234">
    <property type="entry name" value="HTH-TYPE TRANSCRIPTIONAL REGULATOR BETI"/>
    <property type="match status" value="1"/>
</dbReference>
<feature type="domain" description="HTH tetR-type" evidence="5">
    <location>
        <begin position="11"/>
        <end position="70"/>
    </location>
</feature>
<keyword evidence="1" id="KW-0805">Transcription regulation</keyword>
<dbReference type="Pfam" id="PF21597">
    <property type="entry name" value="TetR_C_43"/>
    <property type="match status" value="1"/>
</dbReference>
<reference evidence="6 7" key="1">
    <citation type="submission" date="2021-05" db="EMBL/GenBank/DDBJ databases">
        <title>Kineosporia and Streptomyces sp. nov. two new marine actinobacteria isolated from Coral.</title>
        <authorList>
            <person name="Buangrab K."/>
            <person name="Sutthacheep M."/>
            <person name="Yeemin T."/>
            <person name="Harunari E."/>
            <person name="Igarashi Y."/>
            <person name="Kanchanasin P."/>
            <person name="Tanasupawat S."/>
            <person name="Phongsopitanun W."/>
        </authorList>
    </citation>
    <scope>NUCLEOTIDE SEQUENCE [LARGE SCALE GENOMIC DNA]</scope>
    <source>
        <strain evidence="6 7">J2-2</strain>
    </source>
</reference>
<evidence type="ECO:0000256" key="1">
    <source>
        <dbReference type="ARBA" id="ARBA00023015"/>
    </source>
</evidence>
<name>A0ABS5TEX2_9ACTN</name>
<accession>A0ABS5TEX2</accession>
<dbReference type="Proteomes" id="UP001197247">
    <property type="component" value="Unassembled WGS sequence"/>
</dbReference>
<dbReference type="PANTHER" id="PTHR30055">
    <property type="entry name" value="HTH-TYPE TRANSCRIPTIONAL REGULATOR RUTR"/>
    <property type="match status" value="1"/>
</dbReference>
<dbReference type="Gene3D" id="1.10.357.10">
    <property type="entry name" value="Tetracycline Repressor, domain 2"/>
    <property type="match status" value="1"/>
</dbReference>
<evidence type="ECO:0000256" key="2">
    <source>
        <dbReference type="ARBA" id="ARBA00023125"/>
    </source>
</evidence>
<evidence type="ECO:0000256" key="4">
    <source>
        <dbReference type="PROSITE-ProRule" id="PRU00335"/>
    </source>
</evidence>
<dbReference type="Pfam" id="PF00440">
    <property type="entry name" value="TetR_N"/>
    <property type="match status" value="1"/>
</dbReference>
<dbReference type="RefSeq" id="WP_214155911.1">
    <property type="nucleotide sequence ID" value="NZ_JAHBAY010000004.1"/>
</dbReference>
<dbReference type="InterPro" id="IPR001647">
    <property type="entry name" value="HTH_TetR"/>
</dbReference>
<dbReference type="PROSITE" id="PS01081">
    <property type="entry name" value="HTH_TETR_1"/>
    <property type="match status" value="1"/>
</dbReference>
<dbReference type="SUPFAM" id="SSF48498">
    <property type="entry name" value="Tetracyclin repressor-like, C-terminal domain"/>
    <property type="match status" value="1"/>
</dbReference>
<keyword evidence="2 4" id="KW-0238">DNA-binding</keyword>
<dbReference type="SUPFAM" id="SSF46689">
    <property type="entry name" value="Homeodomain-like"/>
    <property type="match status" value="1"/>
</dbReference>
<evidence type="ECO:0000259" key="5">
    <source>
        <dbReference type="PROSITE" id="PS50977"/>
    </source>
</evidence>
<dbReference type="InterPro" id="IPR036271">
    <property type="entry name" value="Tet_transcr_reg_TetR-rel_C_sf"/>
</dbReference>
<keyword evidence="7" id="KW-1185">Reference proteome</keyword>
<organism evidence="6 7">
    <name type="scientific">Kineosporia corallincola</name>
    <dbReference type="NCBI Taxonomy" id="2835133"/>
    <lineage>
        <taxon>Bacteria</taxon>
        <taxon>Bacillati</taxon>
        <taxon>Actinomycetota</taxon>
        <taxon>Actinomycetes</taxon>
        <taxon>Kineosporiales</taxon>
        <taxon>Kineosporiaceae</taxon>
        <taxon>Kineosporia</taxon>
    </lineage>
</organism>
<dbReference type="PRINTS" id="PR00455">
    <property type="entry name" value="HTHTETR"/>
</dbReference>